<dbReference type="PANTHER" id="PTHR30562:SF1">
    <property type="entry name" value="UVRABC SYSTEM PROTEIN C"/>
    <property type="match status" value="1"/>
</dbReference>
<dbReference type="PANTHER" id="PTHR30562">
    <property type="entry name" value="UVRC/OXIDOREDUCTASE"/>
    <property type="match status" value="1"/>
</dbReference>
<proteinExistence type="predicted"/>
<dbReference type="Pfam" id="PF08459">
    <property type="entry name" value="UvrC_RNaseH_dom"/>
    <property type="match status" value="1"/>
</dbReference>
<dbReference type="SUPFAM" id="SSF46600">
    <property type="entry name" value="C-terminal UvrC-binding domain of UvrB"/>
    <property type="match status" value="1"/>
</dbReference>
<dbReference type="GO" id="GO:0009380">
    <property type="term" value="C:excinuclease repair complex"/>
    <property type="evidence" value="ECO:0007669"/>
    <property type="project" value="TreeGrafter"/>
</dbReference>
<sequence length="430" mass="50758">MITVSKIELLPSQSGVYIFEKNNTPIYIGKSVNIRTRVRTHIAQAQLSRKEAAIISQSNSIRAITTLSNFDALILEADLIRKYQPKYNVIWKDDKNYLYIKVTIRDACPKILSVRKENDDKSKYFGPFRSSHMTNSLIYELRHVIPFCTQEKIGKRKCFYARIGLCNPCPNYIESLSDKESIKKLQETYRKNISKIMSILSGNSSAFSHLLESRIKRLIEEEKYEEAIHIRDKLLKFNAFLERRSFKSIHEHENVDLYKLYDELRAFLNDRFKYKLPADRYRIECYDISNLLGAQPTGSMVVYQDGEFKQKEYKKFSVKEPIRSDIYMMREVLKRRLQHSEWRMPDLIILDGGKPQLRMIYEYFQESGIDIPLISIAKRPDRILTTAQGYRTIYISRSGLLFKLIQSLRDESHRFAKKYHIVLRNRNLLN</sequence>
<feature type="domain" description="GIY-YIG" evidence="1">
    <location>
        <begin position="12"/>
        <end position="89"/>
    </location>
</feature>
<dbReference type="Gene3D" id="3.30.420.340">
    <property type="entry name" value="UvrC, RNAse H endonuclease domain"/>
    <property type="match status" value="1"/>
</dbReference>
<dbReference type="InterPro" id="IPR047296">
    <property type="entry name" value="GIY-YIG_UvrC_Cho"/>
</dbReference>
<dbReference type="InterPro" id="IPR036876">
    <property type="entry name" value="UVR_dom_sf"/>
</dbReference>
<dbReference type="InterPro" id="IPR001162">
    <property type="entry name" value="UvrC_RNase_H_dom"/>
</dbReference>
<comment type="caution">
    <text evidence="3">The sequence shown here is derived from an EMBL/GenBank/DDBJ whole genome shotgun (WGS) entry which is preliminary data.</text>
</comment>
<dbReference type="AlphaFoldDB" id="A0A1F7HED4"/>
<dbReference type="Proteomes" id="UP000177027">
    <property type="component" value="Unassembled WGS sequence"/>
</dbReference>
<accession>A0A1F7HED4</accession>
<dbReference type="PROSITE" id="PS50165">
    <property type="entry name" value="UVRC"/>
    <property type="match status" value="1"/>
</dbReference>
<dbReference type="SUPFAM" id="SSF82771">
    <property type="entry name" value="GIY-YIG endonuclease"/>
    <property type="match status" value="1"/>
</dbReference>
<dbReference type="PROSITE" id="PS50164">
    <property type="entry name" value="GIY_YIG"/>
    <property type="match status" value="1"/>
</dbReference>
<dbReference type="GO" id="GO:0006289">
    <property type="term" value="P:nucleotide-excision repair"/>
    <property type="evidence" value="ECO:0007669"/>
    <property type="project" value="InterPro"/>
</dbReference>
<dbReference type="Pfam" id="PF01541">
    <property type="entry name" value="GIY-YIG"/>
    <property type="match status" value="1"/>
</dbReference>
<reference evidence="3 4" key="1">
    <citation type="journal article" date="2016" name="Nat. Commun.">
        <title>Thousands of microbial genomes shed light on interconnected biogeochemical processes in an aquifer system.</title>
        <authorList>
            <person name="Anantharaman K."/>
            <person name="Brown C.T."/>
            <person name="Hug L.A."/>
            <person name="Sharon I."/>
            <person name="Castelle C.J."/>
            <person name="Probst A.J."/>
            <person name="Thomas B.C."/>
            <person name="Singh A."/>
            <person name="Wilkins M.J."/>
            <person name="Karaoz U."/>
            <person name="Brodie E.L."/>
            <person name="Williams K.H."/>
            <person name="Hubbard S.S."/>
            <person name="Banfield J.F."/>
        </authorList>
    </citation>
    <scope>NUCLEOTIDE SEQUENCE [LARGE SCALE GENOMIC DNA]</scope>
</reference>
<evidence type="ECO:0000259" key="1">
    <source>
        <dbReference type="PROSITE" id="PS50164"/>
    </source>
</evidence>
<evidence type="ECO:0000259" key="2">
    <source>
        <dbReference type="PROSITE" id="PS50165"/>
    </source>
</evidence>
<gene>
    <name evidence="3" type="ORF">A3D06_00680</name>
</gene>
<dbReference type="CDD" id="cd10434">
    <property type="entry name" value="GIY-YIG_UvrC_Cho"/>
    <property type="match status" value="1"/>
</dbReference>
<dbReference type="SMART" id="SM00465">
    <property type="entry name" value="GIYc"/>
    <property type="match status" value="1"/>
</dbReference>
<dbReference type="InterPro" id="IPR000305">
    <property type="entry name" value="GIY-YIG_endonuc"/>
</dbReference>
<dbReference type="InterPro" id="IPR038476">
    <property type="entry name" value="UvrC_RNase_H_dom_sf"/>
</dbReference>
<feature type="domain" description="UvrC family homology region profile" evidence="2">
    <location>
        <begin position="159"/>
        <end position="364"/>
    </location>
</feature>
<name>A0A1F7HED4_9BACT</name>
<protein>
    <recommendedName>
        <fullName evidence="5">Excinuclease ABC subunit C</fullName>
    </recommendedName>
</protein>
<dbReference type="InterPro" id="IPR035901">
    <property type="entry name" value="GIY-YIG_endonuc_sf"/>
</dbReference>
<dbReference type="EMBL" id="MFZS01000017">
    <property type="protein sequence ID" value="OGK29132.1"/>
    <property type="molecule type" value="Genomic_DNA"/>
</dbReference>
<evidence type="ECO:0008006" key="5">
    <source>
        <dbReference type="Google" id="ProtNLM"/>
    </source>
</evidence>
<evidence type="ECO:0000313" key="3">
    <source>
        <dbReference type="EMBL" id="OGK29132.1"/>
    </source>
</evidence>
<dbReference type="GO" id="GO:0009381">
    <property type="term" value="F:excinuclease ABC activity"/>
    <property type="evidence" value="ECO:0007669"/>
    <property type="project" value="InterPro"/>
</dbReference>
<dbReference type="InterPro" id="IPR050066">
    <property type="entry name" value="UvrABC_protein_C"/>
</dbReference>
<organism evidence="3 4">
    <name type="scientific">Candidatus Roizmanbacteria bacterium RIFCSPHIGHO2_02_FULL_40_9</name>
    <dbReference type="NCBI Taxonomy" id="1802042"/>
    <lineage>
        <taxon>Bacteria</taxon>
        <taxon>Candidatus Roizmaniibacteriota</taxon>
    </lineage>
</organism>
<evidence type="ECO:0000313" key="4">
    <source>
        <dbReference type="Proteomes" id="UP000177027"/>
    </source>
</evidence>
<dbReference type="Gene3D" id="3.40.1440.10">
    <property type="entry name" value="GIY-YIG endonuclease"/>
    <property type="match status" value="1"/>
</dbReference>